<proteinExistence type="predicted"/>
<feature type="region of interest" description="Disordered" evidence="1">
    <location>
        <begin position="185"/>
        <end position="205"/>
    </location>
</feature>
<dbReference type="AlphaFoldDB" id="A0A5M9IY86"/>
<name>A0A5M9IY86_9PSED</name>
<dbReference type="EMBL" id="VTFH01000001">
    <property type="protein sequence ID" value="KAA8560475.1"/>
    <property type="molecule type" value="Genomic_DNA"/>
</dbReference>
<gene>
    <name evidence="2" type="ORF">FX985_00519</name>
</gene>
<dbReference type="Proteomes" id="UP000323425">
    <property type="component" value="Unassembled WGS sequence"/>
</dbReference>
<evidence type="ECO:0000256" key="1">
    <source>
        <dbReference type="SAM" id="MobiDB-lite"/>
    </source>
</evidence>
<reference evidence="2 3" key="1">
    <citation type="journal article" date="2018" name="Plant Biotechnol. Rep.">
        <title>Diversity and antifungal activity of endophytic bacteria associated with Panax ginseng seedlings.</title>
        <authorList>
            <person name="Park J.M."/>
            <person name="Hong C.E."/>
            <person name="Jo S.H."/>
        </authorList>
    </citation>
    <scope>NUCLEOTIDE SEQUENCE [LARGE SCALE GENOMIC DNA]</scope>
    <source>
        <strain evidence="2 3">PgKB38</strain>
    </source>
</reference>
<accession>A0A5M9IY86</accession>
<evidence type="ECO:0008006" key="4">
    <source>
        <dbReference type="Google" id="ProtNLM"/>
    </source>
</evidence>
<protein>
    <recommendedName>
        <fullName evidence="4">Type III secretion protein</fullName>
    </recommendedName>
</protein>
<evidence type="ECO:0000313" key="3">
    <source>
        <dbReference type="Proteomes" id="UP000323425"/>
    </source>
</evidence>
<organism evidence="2 3">
    <name type="scientific">Pseudomonas extremaustralis</name>
    <dbReference type="NCBI Taxonomy" id="359110"/>
    <lineage>
        <taxon>Bacteria</taxon>
        <taxon>Pseudomonadati</taxon>
        <taxon>Pseudomonadota</taxon>
        <taxon>Gammaproteobacteria</taxon>
        <taxon>Pseudomonadales</taxon>
        <taxon>Pseudomonadaceae</taxon>
        <taxon>Pseudomonas</taxon>
    </lineage>
</organism>
<evidence type="ECO:0000313" key="2">
    <source>
        <dbReference type="EMBL" id="KAA8560475.1"/>
    </source>
</evidence>
<sequence length="205" mass="23692">MLPPQNRQSITPMSEDLAWVRWWASPWKHAHPDWRTHAGVEQTEALSRSHHGRMSLLFDIEPELPPPPSPALLQLVLASAPQRDLVLVLVNEVYNAPNDSRLNQEQLLWCQRLAKALAPDPTQMNIDDPLHYLRAWVAPAIWRRLRLSFARPRVLEVERQPKLMDSQGRLDTLWQAALWRATSAPFDDAPHAPRENSRHVLRPHD</sequence>
<comment type="caution">
    <text evidence="2">The sequence shown here is derived from an EMBL/GenBank/DDBJ whole genome shotgun (WGS) entry which is preliminary data.</text>
</comment>
<feature type="compositionally biased region" description="Basic and acidic residues" evidence="1">
    <location>
        <begin position="188"/>
        <end position="205"/>
    </location>
</feature>